<evidence type="ECO:0000313" key="3">
    <source>
        <dbReference type="Proteomes" id="UP000534286"/>
    </source>
</evidence>
<dbReference type="InterPro" id="IPR036388">
    <property type="entry name" value="WH-like_DNA-bd_sf"/>
</dbReference>
<reference evidence="2 3" key="1">
    <citation type="submission" date="2020-08" db="EMBL/GenBank/DDBJ databases">
        <title>Sequencing the genomes of 1000 actinobacteria strains.</title>
        <authorList>
            <person name="Klenk H.-P."/>
        </authorList>
    </citation>
    <scope>NUCLEOTIDE SEQUENCE [LARGE SCALE GENOMIC DNA]</scope>
    <source>
        <strain evidence="2 3">DSM 43023</strain>
    </source>
</reference>
<evidence type="ECO:0000256" key="1">
    <source>
        <dbReference type="SAM" id="MobiDB-lite"/>
    </source>
</evidence>
<accession>A0A7W7S700</accession>
<dbReference type="AlphaFoldDB" id="A0A7W7S700"/>
<gene>
    <name evidence="2" type="ORF">FHR32_008422</name>
</gene>
<name>A0A7W7S700_9ACTN</name>
<organism evidence="2 3">
    <name type="scientific">Streptosporangium album</name>
    <dbReference type="NCBI Taxonomy" id="47479"/>
    <lineage>
        <taxon>Bacteria</taxon>
        <taxon>Bacillati</taxon>
        <taxon>Actinomycetota</taxon>
        <taxon>Actinomycetes</taxon>
        <taxon>Streptosporangiales</taxon>
        <taxon>Streptosporangiaceae</taxon>
        <taxon>Streptosporangium</taxon>
    </lineage>
</organism>
<dbReference type="RefSeq" id="WP_184759887.1">
    <property type="nucleotide sequence ID" value="NZ_BAABEK010000059.1"/>
</dbReference>
<proteinExistence type="predicted"/>
<dbReference type="InterPro" id="IPR036390">
    <property type="entry name" value="WH_DNA-bd_sf"/>
</dbReference>
<dbReference type="SUPFAM" id="SSF46785">
    <property type="entry name" value="Winged helix' DNA-binding domain"/>
    <property type="match status" value="1"/>
</dbReference>
<protein>
    <submittedName>
        <fullName evidence="2">Uncharacterized protein</fullName>
    </submittedName>
</protein>
<keyword evidence="3" id="KW-1185">Reference proteome</keyword>
<dbReference type="EMBL" id="JACHJU010000006">
    <property type="protein sequence ID" value="MBB4944021.1"/>
    <property type="molecule type" value="Genomic_DNA"/>
</dbReference>
<sequence>MRHSRDGGWNGNAKSPVRSAGIPADQATVRRSNLSLVLRHVSEHGSRSRSLVAAETGLNKTTVTSLIDTTIGIRRITTPSPEGNADRVPPPFFR</sequence>
<dbReference type="Proteomes" id="UP000534286">
    <property type="component" value="Unassembled WGS sequence"/>
</dbReference>
<feature type="region of interest" description="Disordered" evidence="1">
    <location>
        <begin position="1"/>
        <end position="23"/>
    </location>
</feature>
<feature type="region of interest" description="Disordered" evidence="1">
    <location>
        <begin position="74"/>
        <end position="94"/>
    </location>
</feature>
<comment type="caution">
    <text evidence="2">The sequence shown here is derived from an EMBL/GenBank/DDBJ whole genome shotgun (WGS) entry which is preliminary data.</text>
</comment>
<evidence type="ECO:0000313" key="2">
    <source>
        <dbReference type="EMBL" id="MBB4944021.1"/>
    </source>
</evidence>
<dbReference type="Gene3D" id="1.10.10.10">
    <property type="entry name" value="Winged helix-like DNA-binding domain superfamily/Winged helix DNA-binding domain"/>
    <property type="match status" value="1"/>
</dbReference>